<evidence type="ECO:0000259" key="1">
    <source>
        <dbReference type="Pfam" id="PF13470"/>
    </source>
</evidence>
<reference evidence="3" key="1">
    <citation type="submission" date="2017-01" db="EMBL/GenBank/DDBJ databases">
        <authorList>
            <person name="Varghese N."/>
            <person name="Submissions S."/>
        </authorList>
    </citation>
    <scope>NUCLEOTIDE SEQUENCE [LARGE SCALE GENOMIC DNA]</scope>
    <source>
        <strain evidence="3">DSM 46698</strain>
    </source>
</reference>
<dbReference type="Pfam" id="PF13470">
    <property type="entry name" value="PIN_3"/>
    <property type="match status" value="1"/>
</dbReference>
<evidence type="ECO:0000313" key="2">
    <source>
        <dbReference type="EMBL" id="SIT11907.1"/>
    </source>
</evidence>
<dbReference type="Proteomes" id="UP000186026">
    <property type="component" value="Unassembled WGS sequence"/>
</dbReference>
<dbReference type="STRING" id="529505.SAMN05421761_11825"/>
<dbReference type="OrthoDB" id="1148871at2"/>
<proteinExistence type="predicted"/>
<dbReference type="SUPFAM" id="SSF88723">
    <property type="entry name" value="PIN domain-like"/>
    <property type="match status" value="1"/>
</dbReference>
<organism evidence="2 3">
    <name type="scientific">Belliella pelovolcani</name>
    <dbReference type="NCBI Taxonomy" id="529505"/>
    <lineage>
        <taxon>Bacteria</taxon>
        <taxon>Pseudomonadati</taxon>
        <taxon>Bacteroidota</taxon>
        <taxon>Cytophagia</taxon>
        <taxon>Cytophagales</taxon>
        <taxon>Cyclobacteriaceae</taxon>
        <taxon>Belliella</taxon>
    </lineage>
</organism>
<feature type="domain" description="PIN" evidence="1">
    <location>
        <begin position="5"/>
        <end position="119"/>
    </location>
</feature>
<dbReference type="InterPro" id="IPR002716">
    <property type="entry name" value="PIN_dom"/>
</dbReference>
<gene>
    <name evidence="2" type="ORF">SAMN05421761_11825</name>
</gene>
<dbReference type="InterPro" id="IPR029060">
    <property type="entry name" value="PIN-like_dom_sf"/>
</dbReference>
<accession>A0A1N7PN82</accession>
<evidence type="ECO:0000313" key="3">
    <source>
        <dbReference type="Proteomes" id="UP000186026"/>
    </source>
</evidence>
<dbReference type="RefSeq" id="WP_076502765.1">
    <property type="nucleotide sequence ID" value="NZ_FTOP01000018.1"/>
</dbReference>
<dbReference type="EMBL" id="FTOP01000018">
    <property type="protein sequence ID" value="SIT11907.1"/>
    <property type="molecule type" value="Genomic_DNA"/>
</dbReference>
<dbReference type="Gene3D" id="3.40.50.1010">
    <property type="entry name" value="5'-nuclease"/>
    <property type="match status" value="1"/>
</dbReference>
<keyword evidence="3" id="KW-1185">Reference proteome</keyword>
<protein>
    <submittedName>
        <fullName evidence="2">Predicted nucleic acid-binding protein, contains PIN domain</fullName>
    </submittedName>
</protein>
<dbReference type="AlphaFoldDB" id="A0A1N7PN82"/>
<name>A0A1N7PN82_9BACT</name>
<sequence>MEYKLFVDSDVVIDFFTDREPHANPASELFELNEQGNVKLYLSALSINNIYYILRRFLGHKKALEVVETLTEMTEIVGTTKREIIQALKNKFTDYEDSVQYSSALTIKDLDAIITRNIKDYRNSSIAVMTPLNFLKMKEKNES</sequence>